<dbReference type="InterPro" id="IPR029058">
    <property type="entry name" value="AB_hydrolase_fold"/>
</dbReference>
<keyword evidence="1" id="KW-0732">Signal</keyword>
<keyword evidence="6" id="KW-1185">Reference proteome</keyword>
<dbReference type="InterPro" id="IPR011659">
    <property type="entry name" value="WD40"/>
</dbReference>
<evidence type="ECO:0000313" key="6">
    <source>
        <dbReference type="Proteomes" id="UP000520156"/>
    </source>
</evidence>
<dbReference type="Proteomes" id="UP000520156">
    <property type="component" value="Unassembled WGS sequence"/>
</dbReference>
<evidence type="ECO:0000313" key="5">
    <source>
        <dbReference type="EMBL" id="MBC2651510.1"/>
    </source>
</evidence>
<keyword evidence="3" id="KW-0720">Serine protease</keyword>
<comment type="caution">
    <text evidence="5">The sequence shown here is derived from an EMBL/GenBank/DDBJ whole genome shotgun (WGS) entry which is preliminary data.</text>
</comment>
<name>A0A7X1F6Z5_9SPHN</name>
<dbReference type="Pfam" id="PF00326">
    <property type="entry name" value="Peptidase_S9"/>
    <property type="match status" value="1"/>
</dbReference>
<sequence length="700" mass="76849">MGLVPAVTPAPLMAQGRQVLTHETLWMMKRVGAPSISPDGRWVVYAMNEPAYEADKAVSDLWLVPADGSAPPRRITNTRGGEDDVAWAPDSHRLAFSAKREGDEDAQIYVLDVAGGEAQRVTTVPFAARKPQWRPDGRAILFEASVWPGASDIDSQRKARAERKDRKFNMRTYDHSPVRYWNEWYDDRRPSLWLQSLDDGQPARDILSGTALAKEDGFFGVANGDGGVSLSPRWSPDGKDVVFVATTERWNAAFANVGYRLWALPVAGGEARELPAGAGGFSDLAFTPDGRHLLFNKTDRVEEVYSLPRLKRLVWNGGTAAEDVTPGFDREPAQFAVTPDSKSIFMLVPEGAGENLYRVPLAGGLPQKVIAPDVGGYTALDLAAKANGTVLVGLYGSAVNPVEVVRIDPVKRSHRLLTQVNVAQAATIDWGPPERFVFTSAGGRPIHNLIVKPPAFDPAKKYPLFVMMHGGPASSNPDQIGLRWNYHLLAAAGYVVLMSDYTGSTGYGEAFARAIKGDPLRTPANEINQAVDEAVRRFPYIDASNACAGGASYGGHLANWMEGATKRYKCLVSHAGEADLLTQWGESDFNYGRELSSGGVPWGDSPVWRDQSPVLHAAKWSTPMLMTIGERDYRVPLGNTLIMWTALQRMKVPSRLLVFPDAWHWITKPEDSRQFYREVHAWLAHYLKDGPQPKGGPVKP</sequence>
<dbReference type="InterPro" id="IPR001375">
    <property type="entry name" value="Peptidase_S9_cat"/>
</dbReference>
<keyword evidence="3" id="KW-0645">Protease</keyword>
<keyword evidence="2" id="KW-0378">Hydrolase</keyword>
<dbReference type="InterPro" id="IPR011042">
    <property type="entry name" value="6-blade_b-propeller_TolB-like"/>
</dbReference>
<dbReference type="Gene3D" id="2.120.10.30">
    <property type="entry name" value="TolB, C-terminal domain"/>
    <property type="match status" value="2"/>
</dbReference>
<dbReference type="SUPFAM" id="SSF53474">
    <property type="entry name" value="alpha/beta-Hydrolases"/>
    <property type="match status" value="1"/>
</dbReference>
<accession>A0A7X1F6Z5</accession>
<protein>
    <submittedName>
        <fullName evidence="5">S9 family peptidase</fullName>
    </submittedName>
</protein>
<evidence type="ECO:0000256" key="2">
    <source>
        <dbReference type="ARBA" id="ARBA00022801"/>
    </source>
</evidence>
<evidence type="ECO:0000256" key="3">
    <source>
        <dbReference type="ARBA" id="ARBA00022825"/>
    </source>
</evidence>
<feature type="domain" description="Peptidase S9 prolyl oligopeptidase catalytic" evidence="4">
    <location>
        <begin position="482"/>
        <end position="689"/>
    </location>
</feature>
<dbReference type="GO" id="GO:0006508">
    <property type="term" value="P:proteolysis"/>
    <property type="evidence" value="ECO:0007669"/>
    <property type="project" value="InterPro"/>
</dbReference>
<reference evidence="5 6" key="1">
    <citation type="submission" date="2020-08" db="EMBL/GenBank/DDBJ databases">
        <title>The genome sequence of Novosphingobium flavum 4Y4.</title>
        <authorList>
            <person name="Liu Y."/>
        </authorList>
    </citation>
    <scope>NUCLEOTIDE SEQUENCE [LARGE SCALE GENOMIC DNA]</scope>
    <source>
        <strain evidence="5 6">4Y4</strain>
    </source>
</reference>
<dbReference type="PANTHER" id="PTHR42776">
    <property type="entry name" value="SERINE PEPTIDASE S9 FAMILY MEMBER"/>
    <property type="match status" value="1"/>
</dbReference>
<dbReference type="PANTHER" id="PTHR42776:SF13">
    <property type="entry name" value="DIPEPTIDYL-PEPTIDASE 5"/>
    <property type="match status" value="1"/>
</dbReference>
<dbReference type="Pfam" id="PF07676">
    <property type="entry name" value="PD40"/>
    <property type="match status" value="2"/>
</dbReference>
<proteinExistence type="predicted"/>
<gene>
    <name evidence="5" type="ORF">H7F49_07330</name>
</gene>
<evidence type="ECO:0000259" key="4">
    <source>
        <dbReference type="Pfam" id="PF00326"/>
    </source>
</evidence>
<dbReference type="AlphaFoldDB" id="A0A7X1F6Z5"/>
<dbReference type="GO" id="GO:0004252">
    <property type="term" value="F:serine-type endopeptidase activity"/>
    <property type="evidence" value="ECO:0007669"/>
    <property type="project" value="TreeGrafter"/>
</dbReference>
<dbReference type="Gene3D" id="3.40.50.1820">
    <property type="entry name" value="alpha/beta hydrolase"/>
    <property type="match status" value="1"/>
</dbReference>
<organism evidence="5 6">
    <name type="scientific">Novosphingobium aerophilum</name>
    <dbReference type="NCBI Taxonomy" id="2839843"/>
    <lineage>
        <taxon>Bacteria</taxon>
        <taxon>Pseudomonadati</taxon>
        <taxon>Pseudomonadota</taxon>
        <taxon>Alphaproteobacteria</taxon>
        <taxon>Sphingomonadales</taxon>
        <taxon>Sphingomonadaceae</taxon>
        <taxon>Novosphingobium</taxon>
    </lineage>
</organism>
<dbReference type="EMBL" id="JACLAU010000007">
    <property type="protein sequence ID" value="MBC2651510.1"/>
    <property type="molecule type" value="Genomic_DNA"/>
</dbReference>
<evidence type="ECO:0000256" key="1">
    <source>
        <dbReference type="ARBA" id="ARBA00022729"/>
    </source>
</evidence>
<dbReference type="SUPFAM" id="SSF82171">
    <property type="entry name" value="DPP6 N-terminal domain-like"/>
    <property type="match status" value="1"/>
</dbReference>